<dbReference type="KEGG" id="tum:CBW65_22640"/>
<dbReference type="EC" id="1.3.3.15" evidence="5 11"/>
<comment type="pathway">
    <text evidence="3 11">Porphyrin-containing compound metabolism; protoheme biosynthesis.</text>
</comment>
<dbReference type="Proteomes" id="UP000195437">
    <property type="component" value="Chromosome"/>
</dbReference>
<dbReference type="InterPro" id="IPR002937">
    <property type="entry name" value="Amino_oxidase"/>
</dbReference>
<dbReference type="EMBL" id="CP021434">
    <property type="protein sequence ID" value="ARU63486.1"/>
    <property type="molecule type" value="Genomic_DNA"/>
</dbReference>
<name>A0A1Y0IUL8_9BACL</name>
<evidence type="ECO:0000256" key="1">
    <source>
        <dbReference type="ARBA" id="ARBA00001755"/>
    </source>
</evidence>
<keyword evidence="11" id="KW-0963">Cytoplasm</keyword>
<evidence type="ECO:0000256" key="9">
    <source>
        <dbReference type="ARBA" id="ARBA00023002"/>
    </source>
</evidence>
<dbReference type="Gene3D" id="1.10.3110.10">
    <property type="entry name" value="protoporphyrinogen ix oxidase, domain 3"/>
    <property type="match status" value="1"/>
</dbReference>
<reference evidence="14" key="1">
    <citation type="submission" date="2017-05" db="EMBL/GenBank/DDBJ databases">
        <authorList>
            <person name="Sung H."/>
        </authorList>
    </citation>
    <scope>NUCLEOTIDE SEQUENCE [LARGE SCALE GENOMIC DNA]</scope>
    <source>
        <strain evidence="14">AR23208</strain>
    </source>
</reference>
<evidence type="ECO:0000256" key="2">
    <source>
        <dbReference type="ARBA" id="ARBA00001974"/>
    </source>
</evidence>
<evidence type="ECO:0000313" key="13">
    <source>
        <dbReference type="EMBL" id="ARU63486.1"/>
    </source>
</evidence>
<comment type="subcellular location">
    <subcellularLocation>
        <location evidence="11">Cytoplasm</location>
    </subcellularLocation>
</comment>
<proteinExistence type="inferred from homology"/>
<sequence>MNRMEQQQGKTAVVIGGGITGMSTAYYLEQQAREAGVDLQVILLEADDKLGGKVQTVRRDGFVIEAGPDSFLARKTAAVNLCRELGIDGELVGTNPNARKTYILHQGKLHRIPQGLNIGVPTQFMPFATTTLLSWGGKLRAGLDLIKPKSTHQGDQSLGAFLERRLGTEVVDRLAEPLLAGIYAGDLRKLSMRATFPQYETLEQKHGSLIRGMLAQAQEAKAQANAPKKPELGARPLPNSVFLTFRTGLARLIESIEAAYKRTEVRKNTRVEKLEEREGGGYTVRLQDGSALEADAVVLTTPNFEAANMLPASFAAKTQLNQVPYVSVATVVLAFDQGAIDFPLDASGFVVPKKEGITITAATWTSSKWLHTAEDGKVLMRFYVGRGGDEAIVEEPDEEIIRRVRKDLQSTMGVTADPAFSIVTRWKRSMPQYTVGHLDRVKSFTDQAERDLPGVYFAGAGFTGLGIPDCIGQGITTADKVISYLKKG</sequence>
<dbReference type="GO" id="GO:0004729">
    <property type="term" value="F:oxygen-dependent protoporphyrinogen oxidase activity"/>
    <property type="evidence" value="ECO:0007669"/>
    <property type="project" value="UniProtKB-UniRule"/>
</dbReference>
<dbReference type="NCBIfam" id="TIGR00562">
    <property type="entry name" value="proto_IX_ox"/>
    <property type="match status" value="1"/>
</dbReference>
<dbReference type="InterPro" id="IPR036188">
    <property type="entry name" value="FAD/NAD-bd_sf"/>
</dbReference>
<dbReference type="GO" id="GO:0006783">
    <property type="term" value="P:heme biosynthetic process"/>
    <property type="evidence" value="ECO:0007669"/>
    <property type="project" value="UniProtKB-UniRule"/>
</dbReference>
<keyword evidence="14" id="KW-1185">Reference proteome</keyword>
<accession>A0A1Y0IUL8</accession>
<keyword evidence="7 11" id="KW-0285">Flavoprotein</keyword>
<dbReference type="GO" id="GO:0005737">
    <property type="term" value="C:cytoplasm"/>
    <property type="evidence" value="ECO:0007669"/>
    <property type="project" value="UniProtKB-SubCell"/>
</dbReference>
<dbReference type="PANTHER" id="PTHR42923">
    <property type="entry name" value="PROTOPORPHYRINOGEN OXIDASE"/>
    <property type="match status" value="1"/>
</dbReference>
<dbReference type="Gene3D" id="3.50.50.60">
    <property type="entry name" value="FAD/NAD(P)-binding domain"/>
    <property type="match status" value="1"/>
</dbReference>
<dbReference type="OrthoDB" id="9805195at2"/>
<evidence type="ECO:0000313" key="14">
    <source>
        <dbReference type="Proteomes" id="UP000195437"/>
    </source>
</evidence>
<dbReference type="SUPFAM" id="SSF54373">
    <property type="entry name" value="FAD-linked reductases, C-terminal domain"/>
    <property type="match status" value="1"/>
</dbReference>
<keyword evidence="8 11" id="KW-0274">FAD</keyword>
<evidence type="ECO:0000256" key="3">
    <source>
        <dbReference type="ARBA" id="ARBA00004744"/>
    </source>
</evidence>
<dbReference type="InterPro" id="IPR050464">
    <property type="entry name" value="Zeta_carotene_desat/Oxidored"/>
</dbReference>
<dbReference type="UniPathway" id="UPA00252"/>
<comment type="similarity">
    <text evidence="4 11">Belongs to the protoporphyrinogen/coproporphyrinogen oxidase family. Coproporphyrinogen III oxidase subfamily.</text>
</comment>
<gene>
    <name evidence="13" type="ORF">CBW65_22640</name>
</gene>
<evidence type="ECO:0000256" key="6">
    <source>
        <dbReference type="ARBA" id="ARBA00019046"/>
    </source>
</evidence>
<protein>
    <recommendedName>
        <fullName evidence="6 11">Coproporphyrinogen III oxidase</fullName>
        <ecNumber evidence="5 11">1.3.3.15</ecNumber>
    </recommendedName>
</protein>
<evidence type="ECO:0000256" key="4">
    <source>
        <dbReference type="ARBA" id="ARBA00008310"/>
    </source>
</evidence>
<dbReference type="Gene3D" id="3.90.660.20">
    <property type="entry name" value="Protoporphyrinogen oxidase, mitochondrial, domain 2"/>
    <property type="match status" value="1"/>
</dbReference>
<dbReference type="NCBIfam" id="NF008845">
    <property type="entry name" value="PRK11883.1-5"/>
    <property type="match status" value="1"/>
</dbReference>
<dbReference type="AlphaFoldDB" id="A0A1Y0IUL8"/>
<comment type="cofactor">
    <cofactor evidence="2 11">
        <name>FAD</name>
        <dbReference type="ChEBI" id="CHEBI:57692"/>
    </cofactor>
</comment>
<dbReference type="SUPFAM" id="SSF51905">
    <property type="entry name" value="FAD/NAD(P)-binding domain"/>
    <property type="match status" value="1"/>
</dbReference>
<comment type="function">
    <text evidence="11">Involved in coproporphyrin-dependent heme b biosynthesis. Catalyzes the oxidation of coproporphyrinogen III to coproporphyrin III.</text>
</comment>
<dbReference type="InterPro" id="IPR004572">
    <property type="entry name" value="Protoporphyrinogen_oxidase"/>
</dbReference>
<dbReference type="Pfam" id="PF01593">
    <property type="entry name" value="Amino_oxidase"/>
    <property type="match status" value="1"/>
</dbReference>
<evidence type="ECO:0000256" key="11">
    <source>
        <dbReference type="RuleBase" id="RU364052"/>
    </source>
</evidence>
<dbReference type="PANTHER" id="PTHR42923:SF3">
    <property type="entry name" value="PROTOPORPHYRINOGEN OXIDASE"/>
    <property type="match status" value="1"/>
</dbReference>
<evidence type="ECO:0000256" key="5">
    <source>
        <dbReference type="ARBA" id="ARBA00012402"/>
    </source>
</evidence>
<keyword evidence="9 11" id="KW-0560">Oxidoreductase</keyword>
<organism evidence="13 14">
    <name type="scientific">Tumebacillus avium</name>
    <dbReference type="NCBI Taxonomy" id="1903704"/>
    <lineage>
        <taxon>Bacteria</taxon>
        <taxon>Bacillati</taxon>
        <taxon>Bacillota</taxon>
        <taxon>Bacilli</taxon>
        <taxon>Bacillales</taxon>
        <taxon>Alicyclobacillaceae</taxon>
        <taxon>Tumebacillus</taxon>
    </lineage>
</organism>
<evidence type="ECO:0000256" key="8">
    <source>
        <dbReference type="ARBA" id="ARBA00022827"/>
    </source>
</evidence>
<feature type="domain" description="Amine oxidase" evidence="12">
    <location>
        <begin position="19"/>
        <end position="482"/>
    </location>
</feature>
<evidence type="ECO:0000256" key="7">
    <source>
        <dbReference type="ARBA" id="ARBA00022630"/>
    </source>
</evidence>
<evidence type="ECO:0000259" key="12">
    <source>
        <dbReference type="Pfam" id="PF01593"/>
    </source>
</evidence>
<keyword evidence="10 11" id="KW-0350">Heme biosynthesis</keyword>
<comment type="catalytic activity">
    <reaction evidence="1">
        <text>coproporphyrinogen III + 3 O2 = coproporphyrin III + 3 H2O2</text>
        <dbReference type="Rhea" id="RHEA:43436"/>
        <dbReference type="ChEBI" id="CHEBI:15379"/>
        <dbReference type="ChEBI" id="CHEBI:16240"/>
        <dbReference type="ChEBI" id="CHEBI:57309"/>
        <dbReference type="ChEBI" id="CHEBI:131725"/>
        <dbReference type="EC" id="1.3.3.15"/>
    </reaction>
    <physiologicalReaction direction="left-to-right" evidence="1">
        <dbReference type="Rhea" id="RHEA:43437"/>
    </physiologicalReaction>
</comment>
<evidence type="ECO:0000256" key="10">
    <source>
        <dbReference type="ARBA" id="ARBA00023133"/>
    </source>
</evidence>